<evidence type="ECO:0000256" key="1">
    <source>
        <dbReference type="SAM" id="MobiDB-lite"/>
    </source>
</evidence>
<evidence type="ECO:0000313" key="2">
    <source>
        <dbReference type="EMBL" id="RDB27830.1"/>
    </source>
</evidence>
<sequence length="22" mass="2608">RRGSNRAKCRKDQKWPGLSQHV</sequence>
<proteinExistence type="predicted"/>
<feature type="compositionally biased region" description="Basic residues" evidence="1">
    <location>
        <begin position="1"/>
        <end position="11"/>
    </location>
</feature>
<accession>A0A369K2W3</accession>
<dbReference type="AlphaFoldDB" id="A0A369K2W3"/>
<feature type="non-terminal residue" evidence="2">
    <location>
        <position position="1"/>
    </location>
</feature>
<dbReference type="Proteomes" id="UP000076154">
    <property type="component" value="Unassembled WGS sequence"/>
</dbReference>
<protein>
    <submittedName>
        <fullName evidence="2">Uncharacterized protein</fullName>
    </submittedName>
</protein>
<name>A0A369K2W3_HYPMA</name>
<feature type="region of interest" description="Disordered" evidence="1">
    <location>
        <begin position="1"/>
        <end position="22"/>
    </location>
</feature>
<dbReference type="EMBL" id="LUEZ02000013">
    <property type="protein sequence ID" value="RDB27830.1"/>
    <property type="molecule type" value="Genomic_DNA"/>
</dbReference>
<comment type="caution">
    <text evidence="2">The sequence shown here is derived from an EMBL/GenBank/DDBJ whole genome shotgun (WGS) entry which is preliminary data.</text>
</comment>
<organism evidence="2 3">
    <name type="scientific">Hypsizygus marmoreus</name>
    <name type="common">White beech mushroom</name>
    <name type="synonym">Agaricus marmoreus</name>
    <dbReference type="NCBI Taxonomy" id="39966"/>
    <lineage>
        <taxon>Eukaryota</taxon>
        <taxon>Fungi</taxon>
        <taxon>Dikarya</taxon>
        <taxon>Basidiomycota</taxon>
        <taxon>Agaricomycotina</taxon>
        <taxon>Agaricomycetes</taxon>
        <taxon>Agaricomycetidae</taxon>
        <taxon>Agaricales</taxon>
        <taxon>Tricholomatineae</taxon>
        <taxon>Lyophyllaceae</taxon>
        <taxon>Hypsizygus</taxon>
    </lineage>
</organism>
<evidence type="ECO:0000313" key="3">
    <source>
        <dbReference type="Proteomes" id="UP000076154"/>
    </source>
</evidence>
<gene>
    <name evidence="2" type="ORF">Hypma_002112</name>
</gene>
<dbReference type="InParanoid" id="A0A369K2W3"/>
<keyword evidence="3" id="KW-1185">Reference proteome</keyword>
<reference evidence="2" key="1">
    <citation type="submission" date="2018-04" db="EMBL/GenBank/DDBJ databases">
        <title>Whole genome sequencing of Hypsizygus marmoreus.</title>
        <authorList>
            <person name="Choi I.-G."/>
            <person name="Min B."/>
            <person name="Kim J.-G."/>
            <person name="Kim S."/>
            <person name="Oh Y.-L."/>
            <person name="Kong W.-S."/>
            <person name="Park H."/>
            <person name="Jeong J."/>
            <person name="Song E.-S."/>
        </authorList>
    </citation>
    <scope>NUCLEOTIDE SEQUENCE [LARGE SCALE GENOMIC DNA]</scope>
    <source>
        <strain evidence="2">51987-8</strain>
    </source>
</reference>